<keyword evidence="1" id="KW-0479">Metal-binding</keyword>
<organism evidence="5 6">
    <name type="scientific">Spodoptera exigua</name>
    <name type="common">Beet armyworm</name>
    <name type="synonym">Noctua fulgens</name>
    <dbReference type="NCBI Taxonomy" id="7107"/>
    <lineage>
        <taxon>Eukaryota</taxon>
        <taxon>Metazoa</taxon>
        <taxon>Ecdysozoa</taxon>
        <taxon>Arthropoda</taxon>
        <taxon>Hexapoda</taxon>
        <taxon>Insecta</taxon>
        <taxon>Pterygota</taxon>
        <taxon>Neoptera</taxon>
        <taxon>Endopterygota</taxon>
        <taxon>Lepidoptera</taxon>
        <taxon>Glossata</taxon>
        <taxon>Ditrysia</taxon>
        <taxon>Noctuoidea</taxon>
        <taxon>Noctuidae</taxon>
        <taxon>Amphipyrinae</taxon>
        <taxon>Spodoptera</taxon>
    </lineage>
</organism>
<evidence type="ECO:0000256" key="3">
    <source>
        <dbReference type="ARBA" id="ARBA00022833"/>
    </source>
</evidence>
<comment type="caution">
    <text evidence="5">The sequence shown here is derived from an EMBL/GenBank/DDBJ whole genome shotgun (WGS) entry which is preliminary data.</text>
</comment>
<dbReference type="GO" id="GO:0008270">
    <property type="term" value="F:zinc ion binding"/>
    <property type="evidence" value="ECO:0007669"/>
    <property type="project" value="UniProtKB-KW"/>
</dbReference>
<evidence type="ECO:0000256" key="1">
    <source>
        <dbReference type="ARBA" id="ARBA00022723"/>
    </source>
</evidence>
<dbReference type="AlphaFoldDB" id="A0A922M3W5"/>
<protein>
    <recommendedName>
        <fullName evidence="4">FLYWCH-type domain-containing protein</fullName>
    </recommendedName>
</protein>
<proteinExistence type="predicted"/>
<evidence type="ECO:0000313" key="5">
    <source>
        <dbReference type="EMBL" id="KAH9629665.1"/>
    </source>
</evidence>
<dbReference type="Proteomes" id="UP000814243">
    <property type="component" value="Unassembled WGS sequence"/>
</dbReference>
<gene>
    <name evidence="5" type="ORF">HF086_009001</name>
</gene>
<name>A0A922M3W5_SPOEX</name>
<keyword evidence="2" id="KW-0863">Zinc-finger</keyword>
<accession>A0A922M3W5</accession>
<feature type="domain" description="FLYWCH-type" evidence="4">
    <location>
        <begin position="17"/>
        <end position="77"/>
    </location>
</feature>
<keyword evidence="3" id="KW-0862">Zinc</keyword>
<evidence type="ECO:0000259" key="4">
    <source>
        <dbReference type="Pfam" id="PF04500"/>
    </source>
</evidence>
<sequence length="194" mass="22340">MLGDPSTKHGGPIIHFRKTKRGGQMLCRSGVNYVLKRTNKDGSELWRCTNKDSSKCNATIKIKQNPLSILHETTHTHPPREEAEIEIEKQIYLCTETVKKNINKPVTQIFEDTIQNLSDQGVNLVHPLPKFNNVKNKLYRQRNSSLGAKKLNFRKARDFEVPKKFENFIICRIQTQKQALSISFCVYTTVNKQV</sequence>
<dbReference type="Gene3D" id="2.20.25.240">
    <property type="match status" value="1"/>
</dbReference>
<evidence type="ECO:0000313" key="6">
    <source>
        <dbReference type="Proteomes" id="UP000814243"/>
    </source>
</evidence>
<reference evidence="5" key="1">
    <citation type="journal article" date="2021" name="G3 (Bethesda)">
        <title>Genome and transcriptome analysis of the beet armyworm Spodoptera exigua reveals targets for pest control. .</title>
        <authorList>
            <person name="Simon S."/>
            <person name="Breeschoten T."/>
            <person name="Jansen H.J."/>
            <person name="Dirks R.P."/>
            <person name="Schranz M.E."/>
            <person name="Ros V.I.D."/>
        </authorList>
    </citation>
    <scope>NUCLEOTIDE SEQUENCE</scope>
    <source>
        <strain evidence="5">TB_SE_WUR_2020</strain>
    </source>
</reference>
<dbReference type="EMBL" id="JACEFF010000854">
    <property type="protein sequence ID" value="KAH9629665.1"/>
    <property type="molecule type" value="Genomic_DNA"/>
</dbReference>
<dbReference type="InterPro" id="IPR007588">
    <property type="entry name" value="Znf_FLYWCH"/>
</dbReference>
<dbReference type="Pfam" id="PF04500">
    <property type="entry name" value="FLYWCH"/>
    <property type="match status" value="1"/>
</dbReference>
<evidence type="ECO:0000256" key="2">
    <source>
        <dbReference type="ARBA" id="ARBA00022771"/>
    </source>
</evidence>